<reference evidence="2 3" key="1">
    <citation type="journal article" date="2019" name="Int. J. Syst. Evol. Microbiol.">
        <title>The Global Catalogue of Microorganisms (GCM) 10K type strain sequencing project: providing services to taxonomists for standard genome sequencing and annotation.</title>
        <authorList>
            <consortium name="The Broad Institute Genomics Platform"/>
            <consortium name="The Broad Institute Genome Sequencing Center for Infectious Disease"/>
            <person name="Wu L."/>
            <person name="Ma J."/>
        </authorList>
    </citation>
    <scope>NUCLEOTIDE SEQUENCE [LARGE SCALE GENOMIC DNA]</scope>
    <source>
        <strain evidence="2 3">JCM 15628</strain>
    </source>
</reference>
<evidence type="ECO:0000313" key="3">
    <source>
        <dbReference type="Proteomes" id="UP001500013"/>
    </source>
</evidence>
<sequence length="285" mass="30692">MVTPSAGSAVAERWTSVNGVKVFYRESPGPPGAATMMHLHGFGLSGRYLLPTAERLADEFRTLVPDLPGFGRSGRPRAPLDVPELAEAAAAFLDDRGIETVTLVGNSMGCAVICEFAHLFPARLERAVLVAPAGGLHNQPLRRAVQQLARDGVREPLGLIRVAVPDYVRFGVPSTMRMFRALTRYPALDRLLALHIPTLVVLGSADPLMPAPPRVKEVAGRFETHVLVVVIDGAAHAINFSHPGELANVTRLFMADLPIADDPDSPGQARAYEIHRGVHLPPIQP</sequence>
<dbReference type="Proteomes" id="UP001500013">
    <property type="component" value="Unassembled WGS sequence"/>
</dbReference>
<dbReference type="PANTHER" id="PTHR43798">
    <property type="entry name" value="MONOACYLGLYCEROL LIPASE"/>
    <property type="match status" value="1"/>
</dbReference>
<dbReference type="InterPro" id="IPR050266">
    <property type="entry name" value="AB_hydrolase_sf"/>
</dbReference>
<proteinExistence type="predicted"/>
<name>A0ABN2SMB2_9MICO</name>
<dbReference type="EMBL" id="BAAAPU010000009">
    <property type="protein sequence ID" value="GAA1988577.1"/>
    <property type="molecule type" value="Genomic_DNA"/>
</dbReference>
<gene>
    <name evidence="2" type="ORF">GCM10009817_32680</name>
</gene>
<organism evidence="2 3">
    <name type="scientific">Terrabacter lapilli</name>
    <dbReference type="NCBI Taxonomy" id="436231"/>
    <lineage>
        <taxon>Bacteria</taxon>
        <taxon>Bacillati</taxon>
        <taxon>Actinomycetota</taxon>
        <taxon>Actinomycetes</taxon>
        <taxon>Micrococcales</taxon>
        <taxon>Intrasporangiaceae</taxon>
        <taxon>Terrabacter</taxon>
    </lineage>
</organism>
<dbReference type="PRINTS" id="PR00111">
    <property type="entry name" value="ABHYDROLASE"/>
</dbReference>
<evidence type="ECO:0000259" key="1">
    <source>
        <dbReference type="Pfam" id="PF12697"/>
    </source>
</evidence>
<dbReference type="GO" id="GO:0016787">
    <property type="term" value="F:hydrolase activity"/>
    <property type="evidence" value="ECO:0007669"/>
    <property type="project" value="UniProtKB-KW"/>
</dbReference>
<protein>
    <submittedName>
        <fullName evidence="2">Alpha/beta fold hydrolase</fullName>
    </submittedName>
</protein>
<comment type="caution">
    <text evidence="2">The sequence shown here is derived from an EMBL/GenBank/DDBJ whole genome shotgun (WGS) entry which is preliminary data.</text>
</comment>
<evidence type="ECO:0000313" key="2">
    <source>
        <dbReference type="EMBL" id="GAA1988577.1"/>
    </source>
</evidence>
<dbReference type="PANTHER" id="PTHR43798:SF33">
    <property type="entry name" value="HYDROLASE, PUTATIVE (AFU_ORTHOLOGUE AFUA_2G14860)-RELATED"/>
    <property type="match status" value="1"/>
</dbReference>
<dbReference type="Pfam" id="PF12697">
    <property type="entry name" value="Abhydrolase_6"/>
    <property type="match status" value="1"/>
</dbReference>
<dbReference type="SUPFAM" id="SSF53474">
    <property type="entry name" value="alpha/beta-Hydrolases"/>
    <property type="match status" value="1"/>
</dbReference>
<dbReference type="InterPro" id="IPR000073">
    <property type="entry name" value="AB_hydrolase_1"/>
</dbReference>
<accession>A0ABN2SMB2</accession>
<feature type="domain" description="AB hydrolase-1" evidence="1">
    <location>
        <begin position="39"/>
        <end position="248"/>
    </location>
</feature>
<dbReference type="InterPro" id="IPR029058">
    <property type="entry name" value="AB_hydrolase_fold"/>
</dbReference>
<dbReference type="Gene3D" id="3.40.50.1820">
    <property type="entry name" value="alpha/beta hydrolase"/>
    <property type="match status" value="1"/>
</dbReference>
<keyword evidence="3" id="KW-1185">Reference proteome</keyword>
<keyword evidence="2" id="KW-0378">Hydrolase</keyword>